<evidence type="ECO:0000313" key="1">
    <source>
        <dbReference type="EMBL" id="KAK3704985.1"/>
    </source>
</evidence>
<organism evidence="1 2">
    <name type="scientific">Vermiconidia calcicola</name>
    <dbReference type="NCBI Taxonomy" id="1690605"/>
    <lineage>
        <taxon>Eukaryota</taxon>
        <taxon>Fungi</taxon>
        <taxon>Dikarya</taxon>
        <taxon>Ascomycota</taxon>
        <taxon>Pezizomycotina</taxon>
        <taxon>Dothideomycetes</taxon>
        <taxon>Dothideomycetidae</taxon>
        <taxon>Mycosphaerellales</taxon>
        <taxon>Extremaceae</taxon>
        <taxon>Vermiconidia</taxon>
    </lineage>
</organism>
<keyword evidence="2" id="KW-1185">Reference proteome</keyword>
<proteinExistence type="predicted"/>
<reference evidence="1" key="1">
    <citation type="submission" date="2023-07" db="EMBL/GenBank/DDBJ databases">
        <title>Black Yeasts Isolated from many extreme environments.</title>
        <authorList>
            <person name="Coleine C."/>
            <person name="Stajich J.E."/>
            <person name="Selbmann L."/>
        </authorList>
    </citation>
    <scope>NUCLEOTIDE SEQUENCE</scope>
    <source>
        <strain evidence="1">CCFEE 5714</strain>
    </source>
</reference>
<dbReference type="Proteomes" id="UP001281147">
    <property type="component" value="Unassembled WGS sequence"/>
</dbReference>
<comment type="caution">
    <text evidence="1">The sequence shown here is derived from an EMBL/GenBank/DDBJ whole genome shotgun (WGS) entry which is preliminary data.</text>
</comment>
<dbReference type="EMBL" id="JAUTXU010000133">
    <property type="protein sequence ID" value="KAK3704985.1"/>
    <property type="molecule type" value="Genomic_DNA"/>
</dbReference>
<evidence type="ECO:0000313" key="2">
    <source>
        <dbReference type="Proteomes" id="UP001281147"/>
    </source>
</evidence>
<sequence length="368" mass="40331">MSQVGQWIFSMLFDEVQTAMRPQTKMAIWYSCSSPLSLQPEAQQQRLSPESRTQEPDSVLLSRTHLTKPITNARRTNMSPTSSRIPTPPSSSARYSPTMGSRLPDSGPHRPSSARTPTPSGVPLTPPGTKGSSQSYRPPPKSYKSEARQPHTKETEPPSPNKSSPYVSAHLGDPCTIGSLDHLLTCGHKILTMQPEDCASNCKQSTNPLVNPPGLDEPFCCMACITEHIRNAHAQKVAAFCEELKRVAKETGKRDAKAWIAEKIAIMEIGWHNQRVEEMDARAENGRFCHAFYVDPEYQELAELALHKKEKAGRKRAAMNQHAAPGQRDTTHSCRGPSPGPSTSSASASSSRSSATKKSPSRIPSLQK</sequence>
<protein>
    <submittedName>
        <fullName evidence="1">Uncharacterized protein</fullName>
    </submittedName>
</protein>
<gene>
    <name evidence="1" type="ORF">LTR37_013502</name>
</gene>
<name>A0ACC3MWE4_9PEZI</name>
<accession>A0ACC3MWE4</accession>